<dbReference type="AlphaFoldDB" id="A0A2K1ITJ9"/>
<gene>
    <name evidence="1" type="ORF">PHYPA_024549</name>
</gene>
<dbReference type="EMBL" id="ABEU02000020">
    <property type="protein sequence ID" value="PNR32607.1"/>
    <property type="molecule type" value="Genomic_DNA"/>
</dbReference>
<organism evidence="1">
    <name type="scientific">Physcomitrium patens</name>
    <name type="common">Spreading-leaved earth moss</name>
    <name type="synonym">Physcomitrella patens</name>
    <dbReference type="NCBI Taxonomy" id="3218"/>
    <lineage>
        <taxon>Eukaryota</taxon>
        <taxon>Viridiplantae</taxon>
        <taxon>Streptophyta</taxon>
        <taxon>Embryophyta</taxon>
        <taxon>Bryophyta</taxon>
        <taxon>Bryophytina</taxon>
        <taxon>Bryopsida</taxon>
        <taxon>Funariidae</taxon>
        <taxon>Funariales</taxon>
        <taxon>Funariaceae</taxon>
        <taxon>Physcomitrium</taxon>
    </lineage>
</organism>
<dbReference type="Proteomes" id="UP000006727">
    <property type="component" value="Chromosome 20"/>
</dbReference>
<proteinExistence type="predicted"/>
<name>A0A2K1ITJ9_PHYPA</name>
<accession>A0A2K1ITJ9</accession>
<sequence length="81" mass="9516">MNDISTVSNIFIDISIEIIFFNTEFQLLDSLHNDLFETYLNRRRIVNAGYTLKYDNFELGQDCQLITSCSLFSRPQVSYFC</sequence>
<dbReference type="EnsemblPlants" id="Pp3c20_1506V3.1">
    <property type="protein sequence ID" value="PAC:32947280.CDS.1"/>
    <property type="gene ID" value="Pp3c20_1506"/>
</dbReference>
<reference evidence="1 3" key="2">
    <citation type="journal article" date="2018" name="Plant J.">
        <title>The Physcomitrella patens chromosome-scale assembly reveals moss genome structure and evolution.</title>
        <authorList>
            <person name="Lang D."/>
            <person name="Ullrich K.K."/>
            <person name="Murat F."/>
            <person name="Fuchs J."/>
            <person name="Jenkins J."/>
            <person name="Haas F.B."/>
            <person name="Piednoel M."/>
            <person name="Gundlach H."/>
            <person name="Van Bel M."/>
            <person name="Meyberg R."/>
            <person name="Vives C."/>
            <person name="Morata J."/>
            <person name="Symeonidi A."/>
            <person name="Hiss M."/>
            <person name="Muchero W."/>
            <person name="Kamisugi Y."/>
            <person name="Saleh O."/>
            <person name="Blanc G."/>
            <person name="Decker E.L."/>
            <person name="van Gessel N."/>
            <person name="Grimwood J."/>
            <person name="Hayes R.D."/>
            <person name="Graham S.W."/>
            <person name="Gunter L.E."/>
            <person name="McDaniel S.F."/>
            <person name="Hoernstein S.N.W."/>
            <person name="Larsson A."/>
            <person name="Li F.W."/>
            <person name="Perroud P.F."/>
            <person name="Phillips J."/>
            <person name="Ranjan P."/>
            <person name="Rokshar D.S."/>
            <person name="Rothfels C.J."/>
            <person name="Schneider L."/>
            <person name="Shu S."/>
            <person name="Stevenson D.W."/>
            <person name="Thummler F."/>
            <person name="Tillich M."/>
            <person name="Villarreal Aguilar J.C."/>
            <person name="Widiez T."/>
            <person name="Wong G.K."/>
            <person name="Wymore A."/>
            <person name="Zhang Y."/>
            <person name="Zimmer A.D."/>
            <person name="Quatrano R.S."/>
            <person name="Mayer K.F.X."/>
            <person name="Goodstein D."/>
            <person name="Casacuberta J.M."/>
            <person name="Vandepoele K."/>
            <person name="Reski R."/>
            <person name="Cuming A.C."/>
            <person name="Tuskan G.A."/>
            <person name="Maumus F."/>
            <person name="Salse J."/>
            <person name="Schmutz J."/>
            <person name="Rensing S.A."/>
        </authorList>
    </citation>
    <scope>NUCLEOTIDE SEQUENCE [LARGE SCALE GENOMIC DNA]</scope>
    <source>
        <strain evidence="2 3">cv. Gransden 2004</strain>
    </source>
</reference>
<evidence type="ECO:0000313" key="2">
    <source>
        <dbReference type="EnsemblPlants" id="PAC:32947280.CDS.1"/>
    </source>
</evidence>
<evidence type="ECO:0000313" key="1">
    <source>
        <dbReference type="EMBL" id="PNR32607.1"/>
    </source>
</evidence>
<dbReference type="Gramene" id="Pp3c20_1506V3.1">
    <property type="protein sequence ID" value="PAC:32947280.CDS.1"/>
    <property type="gene ID" value="Pp3c20_1506"/>
</dbReference>
<keyword evidence="3" id="KW-1185">Reference proteome</keyword>
<protein>
    <submittedName>
        <fullName evidence="1 2">Uncharacterized protein</fullName>
    </submittedName>
</protein>
<evidence type="ECO:0000313" key="3">
    <source>
        <dbReference type="Proteomes" id="UP000006727"/>
    </source>
</evidence>
<dbReference type="InParanoid" id="A0A2K1ITJ9"/>
<reference evidence="2" key="3">
    <citation type="submission" date="2020-12" db="UniProtKB">
        <authorList>
            <consortium name="EnsemblPlants"/>
        </authorList>
    </citation>
    <scope>IDENTIFICATION</scope>
</reference>
<reference evidence="1 3" key="1">
    <citation type="journal article" date="2008" name="Science">
        <title>The Physcomitrella genome reveals evolutionary insights into the conquest of land by plants.</title>
        <authorList>
            <person name="Rensing S."/>
            <person name="Lang D."/>
            <person name="Zimmer A."/>
            <person name="Terry A."/>
            <person name="Salamov A."/>
            <person name="Shapiro H."/>
            <person name="Nishiyama T."/>
            <person name="Perroud P.-F."/>
            <person name="Lindquist E."/>
            <person name="Kamisugi Y."/>
            <person name="Tanahashi T."/>
            <person name="Sakakibara K."/>
            <person name="Fujita T."/>
            <person name="Oishi K."/>
            <person name="Shin-I T."/>
            <person name="Kuroki Y."/>
            <person name="Toyoda A."/>
            <person name="Suzuki Y."/>
            <person name="Hashimoto A."/>
            <person name="Yamaguchi K."/>
            <person name="Sugano A."/>
            <person name="Kohara Y."/>
            <person name="Fujiyama A."/>
            <person name="Anterola A."/>
            <person name="Aoki S."/>
            <person name="Ashton N."/>
            <person name="Barbazuk W.B."/>
            <person name="Barker E."/>
            <person name="Bennetzen J."/>
            <person name="Bezanilla M."/>
            <person name="Blankenship R."/>
            <person name="Cho S.H."/>
            <person name="Dutcher S."/>
            <person name="Estelle M."/>
            <person name="Fawcett J.A."/>
            <person name="Gundlach H."/>
            <person name="Hanada K."/>
            <person name="Heyl A."/>
            <person name="Hicks K.A."/>
            <person name="Hugh J."/>
            <person name="Lohr M."/>
            <person name="Mayer K."/>
            <person name="Melkozernov A."/>
            <person name="Murata T."/>
            <person name="Nelson D."/>
            <person name="Pils B."/>
            <person name="Prigge M."/>
            <person name="Reiss B."/>
            <person name="Renner T."/>
            <person name="Rombauts S."/>
            <person name="Rushton P."/>
            <person name="Sanderfoot A."/>
            <person name="Schween G."/>
            <person name="Shiu S.-H."/>
            <person name="Stueber K."/>
            <person name="Theodoulou F.L."/>
            <person name="Tu H."/>
            <person name="Van de Peer Y."/>
            <person name="Verrier P.J."/>
            <person name="Waters E."/>
            <person name="Wood A."/>
            <person name="Yang L."/>
            <person name="Cove D."/>
            <person name="Cuming A."/>
            <person name="Hasebe M."/>
            <person name="Lucas S."/>
            <person name="Mishler D.B."/>
            <person name="Reski R."/>
            <person name="Grigoriev I."/>
            <person name="Quatrano R.S."/>
            <person name="Boore J.L."/>
        </authorList>
    </citation>
    <scope>NUCLEOTIDE SEQUENCE [LARGE SCALE GENOMIC DNA]</scope>
    <source>
        <strain evidence="2 3">cv. Gransden 2004</strain>
    </source>
</reference>